<evidence type="ECO:0000256" key="4">
    <source>
        <dbReference type="ARBA" id="ARBA00022989"/>
    </source>
</evidence>
<feature type="transmembrane region" description="Helical" evidence="6">
    <location>
        <begin position="99"/>
        <end position="122"/>
    </location>
</feature>
<protein>
    <submittedName>
        <fullName evidence="7">Permease</fullName>
    </submittedName>
</protein>
<feature type="transmembrane region" description="Helical" evidence="6">
    <location>
        <begin position="12"/>
        <end position="30"/>
    </location>
</feature>
<keyword evidence="4 6" id="KW-1133">Transmembrane helix</keyword>
<dbReference type="EMBL" id="AP025516">
    <property type="protein sequence ID" value="BDD86178.1"/>
    <property type="molecule type" value="Genomic_DNA"/>
</dbReference>
<name>A0ABM7W5I0_9BACT</name>
<feature type="transmembrane region" description="Helical" evidence="6">
    <location>
        <begin position="275"/>
        <end position="296"/>
    </location>
</feature>
<dbReference type="RefSeq" id="WP_284153273.1">
    <property type="nucleotide sequence ID" value="NZ_AP025516.1"/>
</dbReference>
<dbReference type="PANTHER" id="PTHR33529:SF2">
    <property type="entry name" value="LIPOPOLYSACCHARIDE EXPORT SYSTEM PERMEASE PROTEIN LPTG"/>
    <property type="match status" value="1"/>
</dbReference>
<evidence type="ECO:0000256" key="3">
    <source>
        <dbReference type="ARBA" id="ARBA00022692"/>
    </source>
</evidence>
<comment type="subcellular location">
    <subcellularLocation>
        <location evidence="1">Cell membrane</location>
        <topology evidence="1">Multi-pass membrane protein</topology>
    </subcellularLocation>
</comment>
<evidence type="ECO:0000256" key="6">
    <source>
        <dbReference type="SAM" id="Phobius"/>
    </source>
</evidence>
<proteinExistence type="predicted"/>
<evidence type="ECO:0000256" key="1">
    <source>
        <dbReference type="ARBA" id="ARBA00004651"/>
    </source>
</evidence>
<evidence type="ECO:0000256" key="5">
    <source>
        <dbReference type="ARBA" id="ARBA00023136"/>
    </source>
</evidence>
<keyword evidence="2" id="KW-1003">Cell membrane</keyword>
<keyword evidence="8" id="KW-1185">Reference proteome</keyword>
<dbReference type="Pfam" id="PF03739">
    <property type="entry name" value="LptF_LptG"/>
    <property type="match status" value="1"/>
</dbReference>
<accession>A0ABM7W5I0</accession>
<gene>
    <name evidence="7" type="ORF">DPPLL_05430</name>
</gene>
<feature type="transmembrane region" description="Helical" evidence="6">
    <location>
        <begin position="303"/>
        <end position="324"/>
    </location>
</feature>
<evidence type="ECO:0000313" key="7">
    <source>
        <dbReference type="EMBL" id="BDD86178.1"/>
    </source>
</evidence>
<feature type="transmembrane region" description="Helical" evidence="6">
    <location>
        <begin position="67"/>
        <end position="87"/>
    </location>
</feature>
<reference evidence="7 8" key="1">
    <citation type="submission" date="2022-01" db="EMBL/GenBank/DDBJ databases">
        <title>Desulfofustis limnae sp. nov., a novel mesophilic sulfate-reducing bacterium isolated from marsh soil.</title>
        <authorList>
            <person name="Watanabe M."/>
            <person name="Takahashi A."/>
            <person name="Kojima H."/>
            <person name="Fukui M."/>
        </authorList>
    </citation>
    <scope>NUCLEOTIDE SEQUENCE [LARGE SCALE GENOMIC DNA]</scope>
    <source>
        <strain evidence="7 8">PPLL</strain>
    </source>
</reference>
<evidence type="ECO:0000313" key="8">
    <source>
        <dbReference type="Proteomes" id="UP000830055"/>
    </source>
</evidence>
<dbReference type="Proteomes" id="UP000830055">
    <property type="component" value="Chromosome"/>
</dbReference>
<keyword evidence="3 6" id="KW-0812">Transmembrane</keyword>
<organism evidence="7 8">
    <name type="scientific">Desulfofustis limnaeus</name>
    <dbReference type="NCBI Taxonomy" id="2740163"/>
    <lineage>
        <taxon>Bacteria</taxon>
        <taxon>Pseudomonadati</taxon>
        <taxon>Thermodesulfobacteriota</taxon>
        <taxon>Desulfobulbia</taxon>
        <taxon>Desulfobulbales</taxon>
        <taxon>Desulfocapsaceae</taxon>
        <taxon>Desulfofustis</taxon>
    </lineage>
</organism>
<dbReference type="PANTHER" id="PTHR33529">
    <property type="entry name" value="SLR0882 PROTEIN-RELATED"/>
    <property type="match status" value="1"/>
</dbReference>
<feature type="transmembrane region" description="Helical" evidence="6">
    <location>
        <begin position="336"/>
        <end position="354"/>
    </location>
</feature>
<dbReference type="InterPro" id="IPR005495">
    <property type="entry name" value="LptG/LptF_permease"/>
</dbReference>
<keyword evidence="5 6" id="KW-0472">Membrane</keyword>
<evidence type="ECO:0000256" key="2">
    <source>
        <dbReference type="ARBA" id="ARBA00022475"/>
    </source>
</evidence>
<sequence>MHLLTRYLLAQYTRHFLTLTVGFAALYLLIDFFEKYDHFIDAGKPASLVVQFFLLNIPFIIDQLSPILILLSGVVTLGLLNHNNELLALKATGIPLRRIIRPILIGSLIAAGLFLTAAQTILPKTIATTNDIWHEQVRGKVPLGIFRNGRYYYKGKEGFYSFQWPVKEKMIFKDFSYSTWDENYNVKSMVVASFADWVPPRWILKEGQITTKEDGAFHVRSYRLIDYEFPEDPEDFLIPEYESAEQSLTDLFFDIGRKETVSERLEARVEAYSRLSYLLLGLPLLLLGLPILMFSYQKWGKDLSIAIPISCFMAFAAWGIWGALQTFAKAGYLPPLSAAVAVHLVFSAIGVYLLRKLDS</sequence>